<dbReference type="Pfam" id="PF04972">
    <property type="entry name" value="BON"/>
    <property type="match status" value="2"/>
</dbReference>
<protein>
    <submittedName>
        <fullName evidence="2">Transporter</fullName>
    </submittedName>
</protein>
<name>A0AAX0LAA6_9BACT</name>
<organism evidence="2 3">
    <name type="scientific">Campylobacter pinnipediorum subsp. pinnipediorum</name>
    <dbReference type="NCBI Taxonomy" id="1660067"/>
    <lineage>
        <taxon>Bacteria</taxon>
        <taxon>Pseudomonadati</taxon>
        <taxon>Campylobacterota</taxon>
        <taxon>Epsilonproteobacteria</taxon>
        <taxon>Campylobacterales</taxon>
        <taxon>Campylobacteraceae</taxon>
        <taxon>Campylobacter</taxon>
    </lineage>
</organism>
<feature type="domain" description="BON" evidence="1">
    <location>
        <begin position="50"/>
        <end position="118"/>
    </location>
</feature>
<evidence type="ECO:0000313" key="3">
    <source>
        <dbReference type="Proteomes" id="UP000189728"/>
    </source>
</evidence>
<dbReference type="PANTHER" id="PTHR34606:SF15">
    <property type="entry name" value="BON DOMAIN-CONTAINING PROTEIN"/>
    <property type="match status" value="1"/>
</dbReference>
<dbReference type="Proteomes" id="UP000189728">
    <property type="component" value="Unassembled WGS sequence"/>
</dbReference>
<accession>A0AAX0LAA6</accession>
<gene>
    <name evidence="2" type="ORF">BFG04_03095</name>
</gene>
<evidence type="ECO:0000259" key="1">
    <source>
        <dbReference type="PROSITE" id="PS50914"/>
    </source>
</evidence>
<dbReference type="PANTHER" id="PTHR34606">
    <property type="entry name" value="BON DOMAIN-CONTAINING PROTEIN"/>
    <property type="match status" value="1"/>
</dbReference>
<dbReference type="PROSITE" id="PS50914">
    <property type="entry name" value="BON"/>
    <property type="match status" value="2"/>
</dbReference>
<dbReference type="EMBL" id="MCRK01000034">
    <property type="protein sequence ID" value="OPA77918.1"/>
    <property type="molecule type" value="Genomic_DNA"/>
</dbReference>
<feature type="domain" description="BON" evidence="1">
    <location>
        <begin position="124"/>
        <end position="192"/>
    </location>
</feature>
<proteinExistence type="predicted"/>
<evidence type="ECO:0000313" key="2">
    <source>
        <dbReference type="EMBL" id="OPA77918.1"/>
    </source>
</evidence>
<dbReference type="InterPro" id="IPR007055">
    <property type="entry name" value="BON_dom"/>
</dbReference>
<comment type="caution">
    <text evidence="2">The sequence shown here is derived from an EMBL/GenBank/DDBJ whole genome shotgun (WGS) entry which is preliminary data.</text>
</comment>
<sequence length="192" mass="22024">MIYKFILCIFYLTILNGCISNVLMPASNVATVYDAYSISKDQRGIYSIAKDKLIQTKIQAKIFATKGLNSLDLEVESFYSNVYLIGLIESEKYRNTLINLAKNTSGVEKIYTYLRLKQKNYHCNNLAILTNLKKELFTDKKINATQIRVSVVGCDVVFSGIIESKKQEEYAIWYAKHIQSVKNVYSFLRLLN</sequence>
<dbReference type="AlphaFoldDB" id="A0AAX0LAA6"/>
<reference evidence="2 3" key="1">
    <citation type="submission" date="2016-08" db="EMBL/GenBank/DDBJ databases">
        <title>Campylobacter species from sea mammals.</title>
        <authorList>
            <person name="Gilbert M.J."/>
            <person name="Byrne B.A."/>
            <person name="Zomer A.L."/>
            <person name="Wagenaar J.A."/>
        </authorList>
    </citation>
    <scope>NUCLEOTIDE SEQUENCE [LARGE SCALE GENOMIC DNA]</scope>
    <source>
        <strain evidence="2 3">1105248</strain>
    </source>
</reference>
<dbReference type="InterPro" id="IPR051686">
    <property type="entry name" value="Lipoprotein_DolP"/>
</dbReference>